<dbReference type="SUPFAM" id="SSF52540">
    <property type="entry name" value="P-loop containing nucleoside triphosphate hydrolases"/>
    <property type="match status" value="1"/>
</dbReference>
<accession>A0A368GEF4</accession>
<name>A0A368GEF4_ANCCA</name>
<dbReference type="GO" id="GO:0008476">
    <property type="term" value="F:protein-tyrosine sulfotransferase activity"/>
    <property type="evidence" value="ECO:0007669"/>
    <property type="project" value="UniProtKB-EC"/>
</dbReference>
<keyword evidence="3 5" id="KW-0808">Transferase</keyword>
<protein>
    <recommendedName>
        <fullName evidence="2 5">Protein-tyrosine sulfotransferase</fullName>
        <ecNumber evidence="2 5">2.8.2.20</ecNumber>
    </recommendedName>
</protein>
<dbReference type="Proteomes" id="UP000252519">
    <property type="component" value="Unassembled WGS sequence"/>
</dbReference>
<evidence type="ECO:0000256" key="5">
    <source>
        <dbReference type="RuleBase" id="RU365018"/>
    </source>
</evidence>
<dbReference type="STRING" id="29170.A0A368GEF4"/>
<dbReference type="AlphaFoldDB" id="A0A368GEF4"/>
<dbReference type="OrthoDB" id="545675at2759"/>
<organism evidence="6 7">
    <name type="scientific">Ancylostoma caninum</name>
    <name type="common">Dog hookworm</name>
    <dbReference type="NCBI Taxonomy" id="29170"/>
    <lineage>
        <taxon>Eukaryota</taxon>
        <taxon>Metazoa</taxon>
        <taxon>Ecdysozoa</taxon>
        <taxon>Nematoda</taxon>
        <taxon>Chromadorea</taxon>
        <taxon>Rhabditida</taxon>
        <taxon>Rhabditina</taxon>
        <taxon>Rhabditomorpha</taxon>
        <taxon>Strongyloidea</taxon>
        <taxon>Ancylostomatidae</taxon>
        <taxon>Ancylostomatinae</taxon>
        <taxon>Ancylostoma</taxon>
    </lineage>
</organism>
<reference evidence="6 7" key="1">
    <citation type="submission" date="2014-10" db="EMBL/GenBank/DDBJ databases">
        <title>Draft genome of the hookworm Ancylostoma caninum.</title>
        <authorList>
            <person name="Mitreva M."/>
        </authorList>
    </citation>
    <scope>NUCLEOTIDE SEQUENCE [LARGE SCALE GENOMIC DNA]</scope>
    <source>
        <strain evidence="6 7">Baltimore</strain>
    </source>
</reference>
<dbReference type="InterPro" id="IPR026634">
    <property type="entry name" value="TPST-like"/>
</dbReference>
<comment type="similarity">
    <text evidence="1 5">Belongs to the protein sulfotransferase family.</text>
</comment>
<comment type="caution">
    <text evidence="6">The sequence shown here is derived from an EMBL/GenBank/DDBJ whole genome shotgun (WGS) entry which is preliminary data.</text>
</comment>
<evidence type="ECO:0000256" key="2">
    <source>
        <dbReference type="ARBA" id="ARBA00013262"/>
    </source>
</evidence>
<dbReference type="InterPro" id="IPR027417">
    <property type="entry name" value="P-loop_NTPase"/>
</dbReference>
<evidence type="ECO:0000313" key="7">
    <source>
        <dbReference type="Proteomes" id="UP000252519"/>
    </source>
</evidence>
<dbReference type="EMBL" id="JOJR01000181">
    <property type="protein sequence ID" value="RCN42751.1"/>
    <property type="molecule type" value="Genomic_DNA"/>
</dbReference>
<dbReference type="PANTHER" id="PTHR12788:SF7">
    <property type="entry name" value="PROTEIN-TYROSINE SULFOTRANSFERASE-RELATED"/>
    <property type="match status" value="1"/>
</dbReference>
<dbReference type="PANTHER" id="PTHR12788">
    <property type="entry name" value="PROTEIN-TYROSINE SULFOTRANSFERASE 2"/>
    <property type="match status" value="1"/>
</dbReference>
<evidence type="ECO:0000313" key="6">
    <source>
        <dbReference type="EMBL" id="RCN42751.1"/>
    </source>
</evidence>
<gene>
    <name evidence="6" type="ORF">ANCCAN_11299</name>
</gene>
<dbReference type="GO" id="GO:0005794">
    <property type="term" value="C:Golgi apparatus"/>
    <property type="evidence" value="ECO:0007669"/>
    <property type="project" value="UniProtKB-ARBA"/>
</dbReference>
<dbReference type="Gene3D" id="3.40.50.300">
    <property type="entry name" value="P-loop containing nucleotide triphosphate hydrolases"/>
    <property type="match status" value="1"/>
</dbReference>
<evidence type="ECO:0000256" key="3">
    <source>
        <dbReference type="ARBA" id="ARBA00022679"/>
    </source>
</evidence>
<evidence type="ECO:0000256" key="4">
    <source>
        <dbReference type="ARBA" id="ARBA00048460"/>
    </source>
</evidence>
<proteinExistence type="inferred from homology"/>
<dbReference type="Pfam" id="PF13469">
    <property type="entry name" value="Sulfotransfer_3"/>
    <property type="match status" value="1"/>
</dbReference>
<keyword evidence="7" id="KW-1185">Reference proteome</keyword>
<sequence length="220" mass="25287">MKQSKSFSFNKSTIKSSIDNRLHGRRHIVDVQELELKLRKISRDESSRFRRRVLSSDEPIIFIGGIPRSGTTLMRAMLDSHPDIRWHCTRKLSEFLSGEETSIIPAILYMREQWANDYMVNVANLSGITQTTLDKATSAFISEIIANHGPMVTRLCNKDPYTASYIAFLTRVFPKSKHILMIRDARATIHSIADRKVPIVGYNRSDFQASFDFQRQCLFS</sequence>
<dbReference type="EC" id="2.8.2.20" evidence="2 5"/>
<comment type="catalytic activity">
    <reaction evidence="4 5">
        <text>L-tyrosyl-[protein] + 3'-phosphoadenylyl sulfate = O-sulfo-L-tyrosine-[protein] + adenosine 3',5'-bisphosphate + H(+)</text>
        <dbReference type="Rhea" id="RHEA:16801"/>
        <dbReference type="Rhea" id="RHEA-COMP:10136"/>
        <dbReference type="Rhea" id="RHEA-COMP:11688"/>
        <dbReference type="ChEBI" id="CHEBI:15378"/>
        <dbReference type="ChEBI" id="CHEBI:46858"/>
        <dbReference type="ChEBI" id="CHEBI:58339"/>
        <dbReference type="ChEBI" id="CHEBI:58343"/>
        <dbReference type="ChEBI" id="CHEBI:65286"/>
        <dbReference type="EC" id="2.8.2.20"/>
    </reaction>
</comment>
<comment type="function">
    <text evidence="5">Catalyzes the O-sulfation of tyrosine residues within acidic motifs of polypeptides, using 3'-phosphoadenylyl sulfate (PAPS) as cosubstrate.</text>
</comment>
<evidence type="ECO:0000256" key="1">
    <source>
        <dbReference type="ARBA" id="ARBA00009988"/>
    </source>
</evidence>